<name>A0A017RXQ6_9CLOT</name>
<evidence type="ECO:0000256" key="4">
    <source>
        <dbReference type="RuleBase" id="RU362042"/>
    </source>
</evidence>
<evidence type="ECO:0000313" key="7">
    <source>
        <dbReference type="Proteomes" id="UP000019681"/>
    </source>
</evidence>
<dbReference type="SUPFAM" id="SSF51306">
    <property type="entry name" value="LexA/Signal peptidase"/>
    <property type="match status" value="1"/>
</dbReference>
<feature type="active site" evidence="3">
    <location>
        <position position="39"/>
    </location>
</feature>
<dbReference type="PANTHER" id="PTHR43390:SF1">
    <property type="entry name" value="CHLOROPLAST PROCESSING PEPTIDASE"/>
    <property type="match status" value="1"/>
</dbReference>
<evidence type="ECO:0000313" key="6">
    <source>
        <dbReference type="EMBL" id="EYE89371.1"/>
    </source>
</evidence>
<comment type="subcellular location">
    <subcellularLocation>
        <location evidence="1">Cell membrane</location>
        <topology evidence="1">Single-pass type II membrane protein</topology>
    </subcellularLocation>
    <subcellularLocation>
        <location evidence="4">Membrane</location>
        <topology evidence="4">Single-pass type II membrane protein</topology>
    </subcellularLocation>
</comment>
<dbReference type="PRINTS" id="PR00727">
    <property type="entry name" value="LEADERPTASE"/>
</dbReference>
<gene>
    <name evidence="6" type="ORF">Q428_02775</name>
</gene>
<comment type="caution">
    <text evidence="6">The sequence shown here is derived from an EMBL/GenBank/DDBJ whole genome shotgun (WGS) entry which is preliminary data.</text>
</comment>
<dbReference type="STRING" id="1403537.Q428_02775"/>
<dbReference type="GO" id="GO:0005886">
    <property type="term" value="C:plasma membrane"/>
    <property type="evidence" value="ECO:0007669"/>
    <property type="project" value="UniProtKB-SubCell"/>
</dbReference>
<evidence type="ECO:0000256" key="3">
    <source>
        <dbReference type="PIRSR" id="PIRSR600223-1"/>
    </source>
</evidence>
<keyword evidence="4" id="KW-1133">Transmembrane helix</keyword>
<dbReference type="PANTHER" id="PTHR43390">
    <property type="entry name" value="SIGNAL PEPTIDASE I"/>
    <property type="match status" value="1"/>
</dbReference>
<reference evidence="6 7" key="1">
    <citation type="journal article" date="2014" name="Genome Announc.">
        <title>Draft Genome Sequence of Fervidicella metallireducens Strain AeBT, an Iron-Reducing Thermoanaerobe from the Great Artesian Basin.</title>
        <authorList>
            <person name="Patel B.K."/>
        </authorList>
    </citation>
    <scope>NUCLEOTIDE SEQUENCE [LARGE SCALE GENOMIC DNA]</scope>
    <source>
        <strain evidence="6 7">AeB</strain>
    </source>
</reference>
<dbReference type="RefSeq" id="WP_035377926.1">
    <property type="nucleotide sequence ID" value="NZ_AZQP01000005.1"/>
</dbReference>
<evidence type="ECO:0000256" key="1">
    <source>
        <dbReference type="ARBA" id="ARBA00004401"/>
    </source>
</evidence>
<dbReference type="CDD" id="cd06530">
    <property type="entry name" value="S26_SPase_I"/>
    <property type="match status" value="1"/>
</dbReference>
<dbReference type="InterPro" id="IPR019533">
    <property type="entry name" value="Peptidase_S26"/>
</dbReference>
<keyword evidence="7" id="KW-1185">Reference proteome</keyword>
<evidence type="ECO:0000256" key="2">
    <source>
        <dbReference type="ARBA" id="ARBA00009370"/>
    </source>
</evidence>
<dbReference type="OrthoDB" id="9802919at2"/>
<dbReference type="EC" id="3.4.21.89" evidence="4"/>
<dbReference type="Proteomes" id="UP000019681">
    <property type="component" value="Unassembled WGS sequence"/>
</dbReference>
<comment type="similarity">
    <text evidence="2 4">Belongs to the peptidase S26 family.</text>
</comment>
<accession>A0A017RXQ6</accession>
<feature type="domain" description="Peptidase S26" evidence="5">
    <location>
        <begin position="10"/>
        <end position="162"/>
    </location>
</feature>
<dbReference type="GO" id="GO:0004252">
    <property type="term" value="F:serine-type endopeptidase activity"/>
    <property type="evidence" value="ECO:0007669"/>
    <property type="project" value="InterPro"/>
</dbReference>
<comment type="catalytic activity">
    <reaction evidence="4">
        <text>Cleavage of hydrophobic, N-terminal signal or leader sequences from secreted and periplasmic proteins.</text>
        <dbReference type="EC" id="3.4.21.89"/>
    </reaction>
</comment>
<dbReference type="InterPro" id="IPR000223">
    <property type="entry name" value="Pept_S26A_signal_pept_1"/>
</dbReference>
<keyword evidence="4" id="KW-0812">Transmembrane</keyword>
<dbReference type="Gene3D" id="2.10.109.10">
    <property type="entry name" value="Umud Fragment, subunit A"/>
    <property type="match status" value="1"/>
</dbReference>
<dbReference type="Pfam" id="PF10502">
    <property type="entry name" value="Peptidase_S26"/>
    <property type="match status" value="1"/>
</dbReference>
<keyword evidence="4" id="KW-0472">Membrane</keyword>
<dbReference type="InterPro" id="IPR036286">
    <property type="entry name" value="LexA/Signal_pep-like_sf"/>
</dbReference>
<dbReference type="GO" id="GO:0006465">
    <property type="term" value="P:signal peptide processing"/>
    <property type="evidence" value="ECO:0007669"/>
    <property type="project" value="InterPro"/>
</dbReference>
<feature type="transmembrane region" description="Helical" evidence="4">
    <location>
        <begin position="12"/>
        <end position="31"/>
    </location>
</feature>
<dbReference type="NCBIfam" id="TIGR02227">
    <property type="entry name" value="sigpep_I_bact"/>
    <property type="match status" value="1"/>
</dbReference>
<dbReference type="EMBL" id="AZQP01000005">
    <property type="protein sequence ID" value="EYE89371.1"/>
    <property type="molecule type" value="Genomic_DNA"/>
</dbReference>
<protein>
    <recommendedName>
        <fullName evidence="4">Signal peptidase I</fullName>
        <ecNumber evidence="4">3.4.21.89</ecNumber>
    </recommendedName>
</protein>
<evidence type="ECO:0000259" key="5">
    <source>
        <dbReference type="Pfam" id="PF10502"/>
    </source>
</evidence>
<organism evidence="6 7">
    <name type="scientific">Fervidicella metallireducens AeB</name>
    <dbReference type="NCBI Taxonomy" id="1403537"/>
    <lineage>
        <taxon>Bacteria</taxon>
        <taxon>Bacillati</taxon>
        <taxon>Bacillota</taxon>
        <taxon>Clostridia</taxon>
        <taxon>Eubacteriales</taxon>
        <taxon>Clostridiaceae</taxon>
        <taxon>Fervidicella</taxon>
    </lineage>
</organism>
<dbReference type="GO" id="GO:0009003">
    <property type="term" value="F:signal peptidase activity"/>
    <property type="evidence" value="ECO:0007669"/>
    <property type="project" value="UniProtKB-EC"/>
</dbReference>
<proteinExistence type="inferred from homology"/>
<dbReference type="AlphaFoldDB" id="A0A017RXQ6"/>
<feature type="active site" evidence="3">
    <location>
        <position position="80"/>
    </location>
</feature>
<keyword evidence="4" id="KW-0645">Protease</keyword>
<keyword evidence="4" id="KW-0378">Hydrolase</keyword>
<sequence>MGTFKKFFYDWIIPILIALVLYFVITNYLFFKIYVPTESMKPAIMPGDRIIATRIHDFSKLKRGDIIVFKSDELNLKLVKRLIGLPKDKIVINNKGELFVNGEKLNEPYVIYNEGKEASFEVPENHYLFLGDNRASSNDARYWENPYIPKDKIMGKASFIIYPFNRVGKLK</sequence>